<comment type="cofactor">
    <cofactor evidence="1">
        <name>Zn(2+)</name>
        <dbReference type="ChEBI" id="CHEBI:29105"/>
    </cofactor>
</comment>
<keyword evidence="4" id="KW-0479">Metal-binding</keyword>
<feature type="chain" id="PRO_5009276250" evidence="9">
    <location>
        <begin position="24"/>
        <end position="451"/>
    </location>
</feature>
<dbReference type="InterPro" id="IPR007863">
    <property type="entry name" value="Peptidase_M16_C"/>
</dbReference>
<dbReference type="GO" id="GO:0004222">
    <property type="term" value="F:metalloendopeptidase activity"/>
    <property type="evidence" value="ECO:0007669"/>
    <property type="project" value="InterPro"/>
</dbReference>
<dbReference type="OrthoDB" id="9811314at2"/>
<dbReference type="Gene3D" id="3.30.830.10">
    <property type="entry name" value="Metalloenzyme, LuxS/M16 peptidase-like"/>
    <property type="match status" value="2"/>
</dbReference>
<feature type="domain" description="Peptidase M16 N-terminal" evidence="10">
    <location>
        <begin position="40"/>
        <end position="185"/>
    </location>
</feature>
<dbReference type="Pfam" id="PF05193">
    <property type="entry name" value="Peptidase_M16_C"/>
    <property type="match status" value="1"/>
</dbReference>
<evidence type="ECO:0000256" key="2">
    <source>
        <dbReference type="ARBA" id="ARBA00007261"/>
    </source>
</evidence>
<protein>
    <submittedName>
        <fullName evidence="12">Zinc protease</fullName>
    </submittedName>
</protein>
<evidence type="ECO:0000256" key="3">
    <source>
        <dbReference type="ARBA" id="ARBA00022670"/>
    </source>
</evidence>
<dbReference type="InterPro" id="IPR011765">
    <property type="entry name" value="Pept_M16_N"/>
</dbReference>
<evidence type="ECO:0000256" key="6">
    <source>
        <dbReference type="ARBA" id="ARBA00022833"/>
    </source>
</evidence>
<feature type="signal peptide" evidence="9">
    <location>
        <begin position="1"/>
        <end position="23"/>
    </location>
</feature>
<dbReference type="InterPro" id="IPR001431">
    <property type="entry name" value="Pept_M16_Zn_BS"/>
</dbReference>
<dbReference type="AlphaFoldDB" id="A0A1H2I1E7"/>
<dbReference type="Pfam" id="PF00675">
    <property type="entry name" value="Peptidase_M16"/>
    <property type="match status" value="1"/>
</dbReference>
<organism evidence="12 13">
    <name type="scientific">Halopseudomonas salegens</name>
    <dbReference type="NCBI Taxonomy" id="1434072"/>
    <lineage>
        <taxon>Bacteria</taxon>
        <taxon>Pseudomonadati</taxon>
        <taxon>Pseudomonadota</taxon>
        <taxon>Gammaproteobacteria</taxon>
        <taxon>Pseudomonadales</taxon>
        <taxon>Pseudomonadaceae</taxon>
        <taxon>Halopseudomonas</taxon>
    </lineage>
</organism>
<keyword evidence="3 12" id="KW-0645">Protease</keyword>
<dbReference type="Proteomes" id="UP000243924">
    <property type="component" value="Chromosome I"/>
</dbReference>
<evidence type="ECO:0000313" key="12">
    <source>
        <dbReference type="EMBL" id="SDU37950.1"/>
    </source>
</evidence>
<evidence type="ECO:0000256" key="5">
    <source>
        <dbReference type="ARBA" id="ARBA00022801"/>
    </source>
</evidence>
<dbReference type="EMBL" id="LT629787">
    <property type="protein sequence ID" value="SDU37950.1"/>
    <property type="molecule type" value="Genomic_DNA"/>
</dbReference>
<dbReference type="GO" id="GO:0046872">
    <property type="term" value="F:metal ion binding"/>
    <property type="evidence" value="ECO:0007669"/>
    <property type="project" value="UniProtKB-KW"/>
</dbReference>
<evidence type="ECO:0000256" key="1">
    <source>
        <dbReference type="ARBA" id="ARBA00001947"/>
    </source>
</evidence>
<proteinExistence type="inferred from homology"/>
<dbReference type="InterPro" id="IPR050626">
    <property type="entry name" value="Peptidase_M16"/>
</dbReference>
<gene>
    <name evidence="12" type="ORF">SAMN05216210_3479</name>
</gene>
<evidence type="ECO:0000259" key="10">
    <source>
        <dbReference type="Pfam" id="PF00675"/>
    </source>
</evidence>
<dbReference type="PANTHER" id="PTHR43690:SF17">
    <property type="entry name" value="PROTEIN YHJJ"/>
    <property type="match status" value="1"/>
</dbReference>
<keyword evidence="13" id="KW-1185">Reference proteome</keyword>
<reference evidence="13" key="1">
    <citation type="submission" date="2016-10" db="EMBL/GenBank/DDBJ databases">
        <authorList>
            <person name="Varghese N."/>
            <person name="Submissions S."/>
        </authorList>
    </citation>
    <scope>NUCLEOTIDE SEQUENCE [LARGE SCALE GENOMIC DNA]</scope>
    <source>
        <strain evidence="13">CECT 8338</strain>
    </source>
</reference>
<keyword evidence="5" id="KW-0378">Hydrolase</keyword>
<keyword evidence="9" id="KW-0732">Signal</keyword>
<dbReference type="PROSITE" id="PS00143">
    <property type="entry name" value="INSULINASE"/>
    <property type="match status" value="1"/>
</dbReference>
<dbReference type="InterPro" id="IPR011249">
    <property type="entry name" value="Metalloenz_LuxS/M16"/>
</dbReference>
<evidence type="ECO:0000256" key="4">
    <source>
        <dbReference type="ARBA" id="ARBA00022723"/>
    </source>
</evidence>
<evidence type="ECO:0000256" key="9">
    <source>
        <dbReference type="SAM" id="SignalP"/>
    </source>
</evidence>
<name>A0A1H2I1E7_9GAMM</name>
<dbReference type="GO" id="GO:0006508">
    <property type="term" value="P:proteolysis"/>
    <property type="evidence" value="ECO:0007669"/>
    <property type="project" value="UniProtKB-KW"/>
</dbReference>
<sequence>MLRASFRICLPLLLLLVSSPLLAAAPDSTHEFTLDNGLKVVVREDRRAPVVVSQLWYRVGSSDEPPGLTGISHVLEHMMFKGSDNVEPGQASRLLSALGAQENAFTGRDYTGYYQLLSRDLLPIALELEAERMRGLTLPEDEFLSELEVIKEERRLRVDDNPNSLAYERFLTQTYMASPYSQPIIGWMHDIERLTVDDLRTWYDLHYHPGNAILVLAGDIDLATARELATTYFGPIPAGPVPPRRPPLELPAGGERSITQYLNVQLPTLLMAYNVPGLVTAEEDWEAYALRLLNGVLDAGHSARLASELERGSGIATSVGANYDAFSRGDTLFLFSGIPNQSRDADLEQLEAGIHAQIERLQAEPPSADELDRVRNQVIAQLVFAQDSISHQARLIGQLESVGLPWSLLDEDIERLQAITPEQVSDVARRYLQPERLTRSHVLPAHLKESR</sequence>
<keyword evidence="7" id="KW-0482">Metalloprotease</keyword>
<evidence type="ECO:0000256" key="7">
    <source>
        <dbReference type="ARBA" id="ARBA00023049"/>
    </source>
</evidence>
<keyword evidence="6" id="KW-0862">Zinc</keyword>
<evidence type="ECO:0000259" key="11">
    <source>
        <dbReference type="Pfam" id="PF05193"/>
    </source>
</evidence>
<evidence type="ECO:0000256" key="8">
    <source>
        <dbReference type="RuleBase" id="RU004447"/>
    </source>
</evidence>
<accession>A0A1H2I1E7</accession>
<dbReference type="SUPFAM" id="SSF63411">
    <property type="entry name" value="LuxS/MPP-like metallohydrolase"/>
    <property type="match status" value="2"/>
</dbReference>
<feature type="domain" description="Peptidase M16 C-terminal" evidence="11">
    <location>
        <begin position="194"/>
        <end position="377"/>
    </location>
</feature>
<dbReference type="STRING" id="1434072.SAMN05216210_3479"/>
<comment type="similarity">
    <text evidence="2 8">Belongs to the peptidase M16 family.</text>
</comment>
<dbReference type="PANTHER" id="PTHR43690">
    <property type="entry name" value="NARDILYSIN"/>
    <property type="match status" value="1"/>
</dbReference>
<evidence type="ECO:0000313" key="13">
    <source>
        <dbReference type="Proteomes" id="UP000243924"/>
    </source>
</evidence>